<dbReference type="InterPro" id="IPR032259">
    <property type="entry name" value="HIBYL-CoA-H"/>
</dbReference>
<dbReference type="GO" id="GO:0003860">
    <property type="term" value="F:3-hydroxyisobutyryl-CoA hydrolase activity"/>
    <property type="evidence" value="ECO:0007669"/>
    <property type="project" value="UniProtKB-EC"/>
</dbReference>
<proteinExistence type="predicted"/>
<accession>A0A0M0JJF3</accession>
<organism evidence="6 7">
    <name type="scientific">Chrysochromulina tobinii</name>
    <dbReference type="NCBI Taxonomy" id="1460289"/>
    <lineage>
        <taxon>Eukaryota</taxon>
        <taxon>Haptista</taxon>
        <taxon>Haptophyta</taxon>
        <taxon>Prymnesiophyceae</taxon>
        <taxon>Prymnesiales</taxon>
        <taxon>Chrysochromulinaceae</taxon>
        <taxon>Chrysochromulina</taxon>
    </lineage>
</organism>
<gene>
    <name evidence="6" type="ORF">Ctob_008673</name>
</gene>
<dbReference type="PANTHER" id="PTHR43176">
    <property type="entry name" value="3-HYDROXYISOBUTYRYL-COA HYDROLASE-RELATED"/>
    <property type="match status" value="1"/>
</dbReference>
<evidence type="ECO:0000259" key="5">
    <source>
        <dbReference type="Pfam" id="PF16113"/>
    </source>
</evidence>
<sequence length="273" mass="28416">MLLALSAICGVELASPLLVTTHANSVLELRLNRPSKLNSLTGELVDLLAEQVARAAADDGVSAVLLSAEGKAFCAGGDIKAAAALPVPERCDFLRREYSLMLALHQLQRTKPVFALANGYVFGAGGGLFMAAGTRICSSAASFSMPECVLGIVPDCGATDFLTALPGSLGRWAAFTGARFDASLMASTGLATHSIREAAGEDTDSLRERLISCDGDADALYEALGQACCPTRGTATAPGLAALEGTTARVFGRGPAQRRRRRCDRARAQSDLP</sequence>
<protein>
    <recommendedName>
        <fullName evidence="2">3-hydroxyisobutyryl-CoA hydrolase</fullName>
        <ecNumber evidence="2">3.1.2.4</ecNumber>
    </recommendedName>
</protein>
<dbReference type="PANTHER" id="PTHR43176:SF3">
    <property type="entry name" value="3-HYDROXYISOBUTYRYL-COA HYDROLASE, MITOCHONDRIAL"/>
    <property type="match status" value="1"/>
</dbReference>
<evidence type="ECO:0000256" key="2">
    <source>
        <dbReference type="ARBA" id="ARBA00011915"/>
    </source>
</evidence>
<dbReference type="Proteomes" id="UP000037460">
    <property type="component" value="Unassembled WGS sequence"/>
</dbReference>
<dbReference type="SUPFAM" id="SSF52096">
    <property type="entry name" value="ClpP/crotonase"/>
    <property type="match status" value="1"/>
</dbReference>
<comment type="caution">
    <text evidence="6">The sequence shown here is derived from an EMBL/GenBank/DDBJ whole genome shotgun (WGS) entry which is preliminary data.</text>
</comment>
<dbReference type="InterPro" id="IPR045004">
    <property type="entry name" value="ECH_dom"/>
</dbReference>
<dbReference type="OrthoDB" id="16820at2759"/>
<evidence type="ECO:0000256" key="3">
    <source>
        <dbReference type="ARBA" id="ARBA00022801"/>
    </source>
</evidence>
<dbReference type="InterPro" id="IPR029045">
    <property type="entry name" value="ClpP/crotonase-like_dom_sf"/>
</dbReference>
<name>A0A0M0JJF3_9EUKA</name>
<evidence type="ECO:0000256" key="1">
    <source>
        <dbReference type="ARBA" id="ARBA00001709"/>
    </source>
</evidence>
<feature type="domain" description="Enoyl-CoA hydratase/isomerase" evidence="5">
    <location>
        <begin position="29"/>
        <end position="230"/>
    </location>
</feature>
<dbReference type="CDD" id="cd06558">
    <property type="entry name" value="crotonase-like"/>
    <property type="match status" value="1"/>
</dbReference>
<evidence type="ECO:0000313" key="6">
    <source>
        <dbReference type="EMBL" id="KOO26714.1"/>
    </source>
</evidence>
<evidence type="ECO:0000313" key="7">
    <source>
        <dbReference type="Proteomes" id="UP000037460"/>
    </source>
</evidence>
<dbReference type="Gene3D" id="3.90.226.10">
    <property type="entry name" value="2-enoyl-CoA Hydratase, Chain A, domain 1"/>
    <property type="match status" value="1"/>
</dbReference>
<keyword evidence="3 6" id="KW-0378">Hydrolase</keyword>
<dbReference type="EMBL" id="JWZX01002815">
    <property type="protein sequence ID" value="KOO26714.1"/>
    <property type="molecule type" value="Genomic_DNA"/>
</dbReference>
<feature type="region of interest" description="Disordered" evidence="4">
    <location>
        <begin position="254"/>
        <end position="273"/>
    </location>
</feature>
<reference evidence="7" key="1">
    <citation type="journal article" date="2015" name="PLoS Genet.">
        <title>Genome Sequence and Transcriptome Analyses of Chrysochromulina tobin: Metabolic Tools for Enhanced Algal Fitness in the Prominent Order Prymnesiales (Haptophyceae).</title>
        <authorList>
            <person name="Hovde B.T."/>
            <person name="Deodato C.R."/>
            <person name="Hunsperger H.M."/>
            <person name="Ryken S.A."/>
            <person name="Yost W."/>
            <person name="Jha R.K."/>
            <person name="Patterson J."/>
            <person name="Monnat R.J. Jr."/>
            <person name="Barlow S.B."/>
            <person name="Starkenburg S.R."/>
            <person name="Cattolico R.A."/>
        </authorList>
    </citation>
    <scope>NUCLEOTIDE SEQUENCE</scope>
    <source>
        <strain evidence="7">CCMP291</strain>
    </source>
</reference>
<dbReference type="GO" id="GO:0006574">
    <property type="term" value="P:L-valine catabolic process"/>
    <property type="evidence" value="ECO:0007669"/>
    <property type="project" value="TreeGrafter"/>
</dbReference>
<keyword evidence="7" id="KW-1185">Reference proteome</keyword>
<comment type="catalytic activity">
    <reaction evidence="1">
        <text>3-hydroxy-2-methylpropanoyl-CoA + H2O = 3-hydroxy-2-methylpropanoate + CoA + H(+)</text>
        <dbReference type="Rhea" id="RHEA:20888"/>
        <dbReference type="ChEBI" id="CHEBI:11805"/>
        <dbReference type="ChEBI" id="CHEBI:15377"/>
        <dbReference type="ChEBI" id="CHEBI:15378"/>
        <dbReference type="ChEBI" id="CHEBI:57287"/>
        <dbReference type="ChEBI" id="CHEBI:57340"/>
        <dbReference type="EC" id="3.1.2.4"/>
    </reaction>
</comment>
<dbReference type="AlphaFoldDB" id="A0A0M0JJF3"/>
<evidence type="ECO:0000256" key="4">
    <source>
        <dbReference type="SAM" id="MobiDB-lite"/>
    </source>
</evidence>
<dbReference type="Pfam" id="PF16113">
    <property type="entry name" value="ECH_2"/>
    <property type="match status" value="1"/>
</dbReference>
<dbReference type="EC" id="3.1.2.4" evidence="2"/>